<dbReference type="EMBL" id="JANPWB010000009">
    <property type="protein sequence ID" value="KAJ1155539.1"/>
    <property type="molecule type" value="Genomic_DNA"/>
</dbReference>
<sequence>MVRPGYELWCSTFSYGKQKGKALLPGQGSQISSLTLKRENVQDIEKVESEDVVSTLDDKRRQENAVERDIEKVESEDVVSTLDDKRRQENAVERGIEKVESEDVASTMDDKRRQENAVER</sequence>
<gene>
    <name evidence="2" type="ORF">NDU88_008268</name>
</gene>
<dbReference type="Proteomes" id="UP001066276">
    <property type="component" value="Chromosome 5"/>
</dbReference>
<keyword evidence="3" id="KW-1185">Reference proteome</keyword>
<reference evidence="2" key="1">
    <citation type="journal article" date="2022" name="bioRxiv">
        <title>Sequencing and chromosome-scale assembly of the giantPleurodeles waltlgenome.</title>
        <authorList>
            <person name="Brown T."/>
            <person name="Elewa A."/>
            <person name="Iarovenko S."/>
            <person name="Subramanian E."/>
            <person name="Araus A.J."/>
            <person name="Petzold A."/>
            <person name="Susuki M."/>
            <person name="Suzuki K.-i.T."/>
            <person name="Hayashi T."/>
            <person name="Toyoda A."/>
            <person name="Oliveira C."/>
            <person name="Osipova E."/>
            <person name="Leigh N.D."/>
            <person name="Simon A."/>
            <person name="Yun M.H."/>
        </authorList>
    </citation>
    <scope>NUCLEOTIDE SEQUENCE</scope>
    <source>
        <strain evidence="2">20211129_DDA</strain>
        <tissue evidence="2">Liver</tissue>
    </source>
</reference>
<proteinExistence type="predicted"/>
<feature type="compositionally biased region" description="Basic and acidic residues" evidence="1">
    <location>
        <begin position="58"/>
        <end position="75"/>
    </location>
</feature>
<comment type="caution">
    <text evidence="2">The sequence shown here is derived from an EMBL/GenBank/DDBJ whole genome shotgun (WGS) entry which is preliminary data.</text>
</comment>
<feature type="compositionally biased region" description="Basic and acidic residues" evidence="1">
    <location>
        <begin position="82"/>
        <end position="101"/>
    </location>
</feature>
<feature type="region of interest" description="Disordered" evidence="1">
    <location>
        <begin position="58"/>
        <end position="120"/>
    </location>
</feature>
<organism evidence="2 3">
    <name type="scientific">Pleurodeles waltl</name>
    <name type="common">Iberian ribbed newt</name>
    <dbReference type="NCBI Taxonomy" id="8319"/>
    <lineage>
        <taxon>Eukaryota</taxon>
        <taxon>Metazoa</taxon>
        <taxon>Chordata</taxon>
        <taxon>Craniata</taxon>
        <taxon>Vertebrata</taxon>
        <taxon>Euteleostomi</taxon>
        <taxon>Amphibia</taxon>
        <taxon>Batrachia</taxon>
        <taxon>Caudata</taxon>
        <taxon>Salamandroidea</taxon>
        <taxon>Salamandridae</taxon>
        <taxon>Pleurodelinae</taxon>
        <taxon>Pleurodeles</taxon>
    </lineage>
</organism>
<accession>A0AAV7RWD9</accession>
<protein>
    <submittedName>
        <fullName evidence="2">Uncharacterized protein</fullName>
    </submittedName>
</protein>
<evidence type="ECO:0000313" key="2">
    <source>
        <dbReference type="EMBL" id="KAJ1155539.1"/>
    </source>
</evidence>
<dbReference type="AlphaFoldDB" id="A0AAV7RWD9"/>
<evidence type="ECO:0000256" key="1">
    <source>
        <dbReference type="SAM" id="MobiDB-lite"/>
    </source>
</evidence>
<name>A0AAV7RWD9_PLEWA</name>
<evidence type="ECO:0000313" key="3">
    <source>
        <dbReference type="Proteomes" id="UP001066276"/>
    </source>
</evidence>
<feature type="compositionally biased region" description="Basic and acidic residues" evidence="1">
    <location>
        <begin position="108"/>
        <end position="120"/>
    </location>
</feature>